<dbReference type="Gene3D" id="3.60.15.10">
    <property type="entry name" value="Ribonuclease Z/Hydroxyacylglutathione hydrolase-like"/>
    <property type="match status" value="1"/>
</dbReference>
<evidence type="ECO:0000256" key="5">
    <source>
        <dbReference type="SAM" id="SignalP"/>
    </source>
</evidence>
<dbReference type="PANTHER" id="PTHR42978">
    <property type="entry name" value="QUORUM-QUENCHING LACTONASE YTNP-RELATED-RELATED"/>
    <property type="match status" value="1"/>
</dbReference>
<keyword evidence="2" id="KW-0479">Metal-binding</keyword>
<keyword evidence="3" id="KW-0378">Hydrolase</keyword>
<dbReference type="InterPro" id="IPR051013">
    <property type="entry name" value="MBL_superfamily_lactonases"/>
</dbReference>
<feature type="chain" id="PRO_5036936992" evidence="5">
    <location>
        <begin position="31"/>
        <end position="309"/>
    </location>
</feature>
<gene>
    <name evidence="7" type="ORF">HAT86_07465</name>
</gene>
<comment type="similarity">
    <text evidence="1">Belongs to the metallo-beta-lactamase superfamily.</text>
</comment>
<evidence type="ECO:0000256" key="2">
    <source>
        <dbReference type="ARBA" id="ARBA00022723"/>
    </source>
</evidence>
<dbReference type="InterPro" id="IPR036866">
    <property type="entry name" value="RibonucZ/Hydroxyglut_hydro"/>
</dbReference>
<dbReference type="RefSeq" id="WP_167195243.1">
    <property type="nucleotide sequence ID" value="NZ_JAAORB010000010.1"/>
</dbReference>
<protein>
    <submittedName>
        <fullName evidence="7">MBL fold metallo-hydrolase</fullName>
    </submittedName>
</protein>
<dbReference type="EMBL" id="JAAORB010000010">
    <property type="protein sequence ID" value="NHQ74303.1"/>
    <property type="molecule type" value="Genomic_DNA"/>
</dbReference>
<keyword evidence="5" id="KW-0732">Signal</keyword>
<reference evidence="7" key="1">
    <citation type="submission" date="2020-03" db="EMBL/GenBank/DDBJ databases">
        <title>Roseovarius gahaiensis sp. nov., isolated from Gahai Saline Lake, China.</title>
        <authorList>
            <person name="Sun X."/>
        </authorList>
    </citation>
    <scope>NUCLEOTIDE SEQUENCE</scope>
    <source>
        <strain evidence="7">GH877</strain>
    </source>
</reference>
<dbReference type="SMART" id="SM00849">
    <property type="entry name" value="Lactamase_B"/>
    <property type="match status" value="1"/>
</dbReference>
<evidence type="ECO:0000256" key="4">
    <source>
        <dbReference type="ARBA" id="ARBA00022833"/>
    </source>
</evidence>
<dbReference type="AlphaFoldDB" id="A0A967BCK6"/>
<comment type="caution">
    <text evidence="7">The sequence shown here is derived from an EMBL/GenBank/DDBJ whole genome shotgun (WGS) entry which is preliminary data.</text>
</comment>
<accession>A0A967BCK6</accession>
<name>A0A967BCK6_9RHOB</name>
<evidence type="ECO:0000313" key="7">
    <source>
        <dbReference type="EMBL" id="NHQ74303.1"/>
    </source>
</evidence>
<dbReference type="Pfam" id="PF00753">
    <property type="entry name" value="Lactamase_B"/>
    <property type="match status" value="1"/>
</dbReference>
<evidence type="ECO:0000313" key="8">
    <source>
        <dbReference type="Proteomes" id="UP000639775"/>
    </source>
</evidence>
<evidence type="ECO:0000256" key="3">
    <source>
        <dbReference type="ARBA" id="ARBA00022801"/>
    </source>
</evidence>
<dbReference type="PANTHER" id="PTHR42978:SF6">
    <property type="entry name" value="QUORUM-QUENCHING LACTONASE YTNP-RELATED"/>
    <property type="match status" value="1"/>
</dbReference>
<keyword evidence="4" id="KW-0862">Zinc</keyword>
<proteinExistence type="inferred from homology"/>
<dbReference type="InterPro" id="IPR001279">
    <property type="entry name" value="Metallo-B-lactamas"/>
</dbReference>
<feature type="domain" description="Metallo-beta-lactamase" evidence="6">
    <location>
        <begin position="95"/>
        <end position="280"/>
    </location>
</feature>
<evidence type="ECO:0000256" key="1">
    <source>
        <dbReference type="ARBA" id="ARBA00007749"/>
    </source>
</evidence>
<dbReference type="GO" id="GO:0016787">
    <property type="term" value="F:hydrolase activity"/>
    <property type="evidence" value="ECO:0007669"/>
    <property type="project" value="UniProtKB-KW"/>
</dbReference>
<feature type="signal peptide" evidence="5">
    <location>
        <begin position="1"/>
        <end position="30"/>
    </location>
</feature>
<dbReference type="Proteomes" id="UP000639775">
    <property type="component" value="Unassembled WGS sequence"/>
</dbReference>
<dbReference type="InterPro" id="IPR006311">
    <property type="entry name" value="TAT_signal"/>
</dbReference>
<dbReference type="PROSITE" id="PS51318">
    <property type="entry name" value="TAT"/>
    <property type="match status" value="1"/>
</dbReference>
<sequence>MSNSEFTRRSLLASAAALPIAAAGGQMAHAAAPMMGAGMSSYNRVGLGGFEVTTILAGTMPRPDPHTIFGLNVSEDAFAKASAEARIPTDKAQFFFTPTVINTGAELVLFDTGLNAEATTAALAQAGYTPDQIDIVVITHMHGDHIGGLMKGDAPTFPNARYITGSVEFDAWAAMENDGFESKVRPLAEQMTMIGDGDSVASGITAMAAFGHTPGHMTYMIESEGQRLLVAADFANHYVWSLGYPDWEVKFDMDKAAAAKTRRRVLDMLAADGIPFIGYHMPWPGMGYVEAQGDGFRYVPTSYQLMMQG</sequence>
<organism evidence="7 8">
    <name type="scientific">Roseovarius gahaiensis</name>
    <dbReference type="NCBI Taxonomy" id="2716691"/>
    <lineage>
        <taxon>Bacteria</taxon>
        <taxon>Pseudomonadati</taxon>
        <taxon>Pseudomonadota</taxon>
        <taxon>Alphaproteobacteria</taxon>
        <taxon>Rhodobacterales</taxon>
        <taxon>Roseobacteraceae</taxon>
        <taxon>Roseovarius</taxon>
    </lineage>
</organism>
<evidence type="ECO:0000259" key="6">
    <source>
        <dbReference type="SMART" id="SM00849"/>
    </source>
</evidence>
<dbReference type="GO" id="GO:0046872">
    <property type="term" value="F:metal ion binding"/>
    <property type="evidence" value="ECO:0007669"/>
    <property type="project" value="UniProtKB-KW"/>
</dbReference>
<dbReference type="SUPFAM" id="SSF56281">
    <property type="entry name" value="Metallo-hydrolase/oxidoreductase"/>
    <property type="match status" value="1"/>
</dbReference>
<dbReference type="CDD" id="cd07720">
    <property type="entry name" value="OPHC2-like_MBL-fold"/>
    <property type="match status" value="1"/>
</dbReference>
<keyword evidence="8" id="KW-1185">Reference proteome</keyword>